<dbReference type="Gene3D" id="3.30.700.10">
    <property type="entry name" value="Glycoprotein, Type 4 Pilin"/>
    <property type="match status" value="1"/>
</dbReference>
<sequence>MKLSSAFTLIELIFVIIVLSILASIALPKFANIKEMTDLAKGRADLATIRAAIANERSQQVIKGTYTYMLKLSSGTMLFNGDGTRTLLKYPMRAGTSSGEWYRDNDTTYRFKIGAKTTLFTYNPANGMFNCNTSDSGTDCKALAN</sequence>
<keyword evidence="1" id="KW-0812">Transmembrane</keyword>
<dbReference type="AlphaFoldDB" id="Q30TN3"/>
<dbReference type="OrthoDB" id="5349145at2"/>
<keyword evidence="3" id="KW-1185">Reference proteome</keyword>
<protein>
    <submittedName>
        <fullName evidence="2">N-terminal methylation</fullName>
    </submittedName>
</protein>
<dbReference type="STRING" id="326298.Suden_0367"/>
<dbReference type="InterPro" id="IPR045584">
    <property type="entry name" value="Pilin-like"/>
</dbReference>
<accession>Q30TN3</accession>
<keyword evidence="1" id="KW-0472">Membrane</keyword>
<evidence type="ECO:0000256" key="1">
    <source>
        <dbReference type="SAM" id="Phobius"/>
    </source>
</evidence>
<dbReference type="RefSeq" id="WP_011372002.1">
    <property type="nucleotide sequence ID" value="NC_007575.1"/>
</dbReference>
<dbReference type="eggNOG" id="COG2165">
    <property type="taxonomic scope" value="Bacteria"/>
</dbReference>
<dbReference type="InterPro" id="IPR012902">
    <property type="entry name" value="N_methyl_site"/>
</dbReference>
<dbReference type="Proteomes" id="UP000002714">
    <property type="component" value="Chromosome"/>
</dbReference>
<proteinExistence type="predicted"/>
<dbReference type="NCBIfam" id="TIGR02532">
    <property type="entry name" value="IV_pilin_GFxxxE"/>
    <property type="match status" value="1"/>
</dbReference>
<dbReference type="SUPFAM" id="SSF54523">
    <property type="entry name" value="Pili subunits"/>
    <property type="match status" value="1"/>
</dbReference>
<dbReference type="EMBL" id="CP000153">
    <property type="protein sequence ID" value="ABB43648.1"/>
    <property type="molecule type" value="Genomic_DNA"/>
</dbReference>
<feature type="transmembrane region" description="Helical" evidence="1">
    <location>
        <begin position="6"/>
        <end position="27"/>
    </location>
</feature>
<dbReference type="HOGENOM" id="CLU_142725_0_0_7"/>
<evidence type="ECO:0000313" key="2">
    <source>
        <dbReference type="EMBL" id="ABB43648.1"/>
    </source>
</evidence>
<dbReference type="KEGG" id="tdn:Suden_0367"/>
<gene>
    <name evidence="2" type="ordered locus">Suden_0367</name>
</gene>
<organism evidence="2 3">
    <name type="scientific">Sulfurimonas denitrificans (strain ATCC 33889 / DSM 1251)</name>
    <name type="common">Thiomicrospira denitrificans (strain ATCC 33889 / DSM 1251)</name>
    <dbReference type="NCBI Taxonomy" id="326298"/>
    <lineage>
        <taxon>Bacteria</taxon>
        <taxon>Pseudomonadati</taxon>
        <taxon>Campylobacterota</taxon>
        <taxon>Epsilonproteobacteria</taxon>
        <taxon>Campylobacterales</taxon>
        <taxon>Sulfurimonadaceae</taxon>
        <taxon>Sulfurimonas</taxon>
    </lineage>
</organism>
<evidence type="ECO:0000313" key="3">
    <source>
        <dbReference type="Proteomes" id="UP000002714"/>
    </source>
</evidence>
<reference evidence="2 3" key="1">
    <citation type="journal article" date="2008" name="Appl. Environ. Microbiol.">
        <title>Genome of the epsilonproteobacterial chemolithoautotroph Sulfurimonas denitrificans.</title>
        <authorList>
            <person name="Sievert S.M."/>
            <person name="Scott K.M."/>
            <person name="Klotz M.G."/>
            <person name="Chain P.S.G."/>
            <person name="Hauser L.J."/>
            <person name="Hemp J."/>
            <person name="Huegler M."/>
            <person name="Land M."/>
            <person name="Lapidus A."/>
            <person name="Larimer F.W."/>
            <person name="Lucas S."/>
            <person name="Malfatti S.A."/>
            <person name="Meyer F."/>
            <person name="Paulsen I.T."/>
            <person name="Ren Q."/>
            <person name="Simon J."/>
            <person name="Bailey K."/>
            <person name="Diaz E."/>
            <person name="Fitzpatrick K.A."/>
            <person name="Glover B."/>
            <person name="Gwatney N."/>
            <person name="Korajkic A."/>
            <person name="Long A."/>
            <person name="Mobberley J.M."/>
            <person name="Pantry S.N."/>
            <person name="Pazder G."/>
            <person name="Peterson S."/>
            <person name="Quintanilla J.D."/>
            <person name="Sprinkle R."/>
            <person name="Stephens J."/>
            <person name="Thomas P."/>
            <person name="Vaughn R."/>
            <person name="Weber M.J."/>
            <person name="Wooten L.L."/>
        </authorList>
    </citation>
    <scope>NUCLEOTIDE SEQUENCE [LARGE SCALE GENOMIC DNA]</scope>
    <source>
        <strain evidence="3">ATCC 33889 / DSM 1251</strain>
    </source>
</reference>
<keyword evidence="1" id="KW-1133">Transmembrane helix</keyword>
<name>Q30TN3_SULDN</name>
<dbReference type="Pfam" id="PF07963">
    <property type="entry name" value="N_methyl"/>
    <property type="match status" value="1"/>
</dbReference>